<dbReference type="PROSITE" id="PS50843">
    <property type="entry name" value="EXPANSIN_CBD"/>
    <property type="match status" value="1"/>
</dbReference>
<dbReference type="OMA" id="WISMRKA"/>
<dbReference type="Gene3D" id="2.60.40.760">
    <property type="entry name" value="Expansin, cellulose-binding-like domain"/>
    <property type="match status" value="1"/>
</dbReference>
<dbReference type="Pfam" id="PF03330">
    <property type="entry name" value="DPBB_1"/>
    <property type="match status" value="1"/>
</dbReference>
<dbReference type="InterPro" id="IPR036749">
    <property type="entry name" value="Expansin_CBD_sf"/>
</dbReference>
<proteinExistence type="inferred from homology"/>
<evidence type="ECO:0000256" key="2">
    <source>
        <dbReference type="SAM" id="SignalP"/>
    </source>
</evidence>
<accession>A0A0L9TPN3</accession>
<feature type="signal peptide" evidence="2">
    <location>
        <begin position="1"/>
        <end position="24"/>
    </location>
</feature>
<dbReference type="PROSITE" id="PS51257">
    <property type="entry name" value="PROKAR_LIPOPROTEIN"/>
    <property type="match status" value="1"/>
</dbReference>
<dbReference type="EMBL" id="CM003371">
    <property type="protein sequence ID" value="KOM32528.1"/>
    <property type="molecule type" value="Genomic_DNA"/>
</dbReference>
<dbReference type="Proteomes" id="UP000743370">
    <property type="component" value="Unassembled WGS sequence"/>
</dbReference>
<protein>
    <submittedName>
        <fullName evidence="5">Expansin-like protein</fullName>
    </submittedName>
</protein>
<keyword evidence="2" id="KW-0732">Signal</keyword>
<reference evidence="7" key="1">
    <citation type="journal article" date="2015" name="Proc. Natl. Acad. Sci. U.S.A.">
        <title>Genome sequencing of adzuki bean (Vigna angularis) provides insight into high starch and low fat accumulation and domestication.</title>
        <authorList>
            <person name="Yang K."/>
            <person name="Tian Z."/>
            <person name="Chen C."/>
            <person name="Luo L."/>
            <person name="Zhao B."/>
            <person name="Wang Z."/>
            <person name="Yu L."/>
            <person name="Li Y."/>
            <person name="Sun Y."/>
            <person name="Li W."/>
            <person name="Chen Y."/>
            <person name="Li Y."/>
            <person name="Zhang Y."/>
            <person name="Ai D."/>
            <person name="Zhao J."/>
            <person name="Shang C."/>
            <person name="Ma Y."/>
            <person name="Wu B."/>
            <person name="Wang M."/>
            <person name="Gao L."/>
            <person name="Sun D."/>
            <person name="Zhang P."/>
            <person name="Guo F."/>
            <person name="Wang W."/>
            <person name="Li Y."/>
            <person name="Wang J."/>
            <person name="Varshney R.K."/>
            <person name="Wang J."/>
            <person name="Ling H.Q."/>
            <person name="Wan P."/>
        </authorList>
    </citation>
    <scope>NUCLEOTIDE SEQUENCE</scope>
    <source>
        <strain evidence="7">cv. Jingnong 6</strain>
    </source>
</reference>
<dbReference type="SUPFAM" id="SSF50685">
    <property type="entry name" value="Barwin-like endoglucanases"/>
    <property type="match status" value="1"/>
</dbReference>
<dbReference type="InterPro" id="IPR007117">
    <property type="entry name" value="Expansin_CBD"/>
</dbReference>
<dbReference type="Pfam" id="PF01357">
    <property type="entry name" value="Expansin_C"/>
    <property type="match status" value="1"/>
</dbReference>
<evidence type="ECO:0000313" key="7">
    <source>
        <dbReference type="Proteomes" id="UP000053144"/>
    </source>
</evidence>
<feature type="domain" description="Expansin-like EG45" evidence="3">
    <location>
        <begin position="46"/>
        <end position="151"/>
    </location>
</feature>
<dbReference type="Gramene" id="KOM32528">
    <property type="protein sequence ID" value="KOM32528"/>
    <property type="gene ID" value="LR48_Vigan01g208400"/>
</dbReference>
<feature type="domain" description="Expansin-like CBD" evidence="4">
    <location>
        <begin position="164"/>
        <end position="243"/>
    </location>
</feature>
<dbReference type="PANTHER" id="PTHR31692">
    <property type="entry name" value="EXPANSIN-B3"/>
    <property type="match status" value="1"/>
</dbReference>
<dbReference type="PROSITE" id="PS50842">
    <property type="entry name" value="EXPANSIN_EG45"/>
    <property type="match status" value="1"/>
</dbReference>
<dbReference type="Gene3D" id="2.40.40.10">
    <property type="entry name" value="RlpA-like domain"/>
    <property type="match status" value="1"/>
</dbReference>
<evidence type="ECO:0000313" key="8">
    <source>
        <dbReference type="Proteomes" id="UP000743370"/>
    </source>
</evidence>
<dbReference type="SUPFAM" id="SSF49590">
    <property type="entry name" value="PHL pollen allergen"/>
    <property type="match status" value="1"/>
</dbReference>
<dbReference type="Proteomes" id="UP000053144">
    <property type="component" value="Chromosome 1"/>
</dbReference>
<reference evidence="5 8" key="3">
    <citation type="submission" date="2020-05" db="EMBL/GenBank/DDBJ databases">
        <title>Vigna angularis (adzuki bean) Var. LongXiaoDou No. 4 denovo assembly.</title>
        <authorList>
            <person name="Xiang H."/>
        </authorList>
    </citation>
    <scope>NUCLEOTIDE SEQUENCE [LARGE SCALE GENOMIC DNA]</scope>
    <source>
        <tissue evidence="5">Leaf</tissue>
    </source>
</reference>
<reference evidence="6" key="2">
    <citation type="submission" date="2015-02" db="EMBL/GenBank/DDBJ databases">
        <authorList>
            <person name="Chooi Y.-H."/>
        </authorList>
    </citation>
    <scope>NUCLEOTIDE SEQUENCE</scope>
    <source>
        <tissue evidence="6">Seedling</tissue>
    </source>
</reference>
<dbReference type="AlphaFoldDB" id="A0A0L9TPN3"/>
<dbReference type="EMBL" id="JABFOF010000001">
    <property type="protein sequence ID" value="KAG2408424.1"/>
    <property type="molecule type" value="Genomic_DNA"/>
</dbReference>
<sequence>MELGFKHEVGVVCAILLLPALCSCYEYATNSRASYYSSPGGYGNPRGACGYGEYGMTMNNGNVVAVSGGLWRNGAGCGACYKVWCKRAEYCNAKGVYVVATDYGEGDRTEFIMSKRGFSELGKNAAAFAKLLKEGVVNISFKRVPCTFPSNIKLHVHESSKNPSYFALVLLNVNGMSDITAVEIWQREQKRWEPLRRAHGAVFDFANPPTGQIRLRFQLGYKYWLLPKIPIPANWNPGATYDSQVQLY</sequence>
<gene>
    <name evidence="5" type="ORF">HKW66_Vig0032460</name>
    <name evidence="6" type="ORF">LR48_Vigan01g208400</name>
</gene>
<dbReference type="GO" id="GO:0009653">
    <property type="term" value="P:anatomical structure morphogenesis"/>
    <property type="evidence" value="ECO:0007669"/>
    <property type="project" value="UniProtKB-ARBA"/>
</dbReference>
<dbReference type="KEGG" id="var:108342094"/>
<comment type="similarity">
    <text evidence="1">Belongs to the expansin family.</text>
</comment>
<dbReference type="PANTHER" id="PTHR31692:SF10">
    <property type="entry name" value="EXPANSIN-B1-LIKE PROTEIN"/>
    <property type="match status" value="1"/>
</dbReference>
<evidence type="ECO:0000256" key="1">
    <source>
        <dbReference type="RuleBase" id="RU003460"/>
    </source>
</evidence>
<dbReference type="InterPro" id="IPR007118">
    <property type="entry name" value="Expan_Lol_pI"/>
</dbReference>
<dbReference type="PRINTS" id="PR01225">
    <property type="entry name" value="EXPANSNFAMLY"/>
</dbReference>
<dbReference type="InterPro" id="IPR009009">
    <property type="entry name" value="RlpA-like_DPBB"/>
</dbReference>
<organism evidence="6 7">
    <name type="scientific">Phaseolus angularis</name>
    <name type="common">Azuki bean</name>
    <name type="synonym">Vigna angularis</name>
    <dbReference type="NCBI Taxonomy" id="3914"/>
    <lineage>
        <taxon>Eukaryota</taxon>
        <taxon>Viridiplantae</taxon>
        <taxon>Streptophyta</taxon>
        <taxon>Embryophyta</taxon>
        <taxon>Tracheophyta</taxon>
        <taxon>Spermatophyta</taxon>
        <taxon>Magnoliopsida</taxon>
        <taxon>eudicotyledons</taxon>
        <taxon>Gunneridae</taxon>
        <taxon>Pentapetalae</taxon>
        <taxon>rosids</taxon>
        <taxon>fabids</taxon>
        <taxon>Fabales</taxon>
        <taxon>Fabaceae</taxon>
        <taxon>Papilionoideae</taxon>
        <taxon>50 kb inversion clade</taxon>
        <taxon>NPAAA clade</taxon>
        <taxon>indigoferoid/millettioid clade</taxon>
        <taxon>Phaseoleae</taxon>
        <taxon>Vigna</taxon>
    </lineage>
</organism>
<dbReference type="InterPro" id="IPR036908">
    <property type="entry name" value="RlpA-like_sf"/>
</dbReference>
<evidence type="ECO:0000313" key="5">
    <source>
        <dbReference type="EMBL" id="KAG2408424.1"/>
    </source>
</evidence>
<evidence type="ECO:0000313" key="6">
    <source>
        <dbReference type="EMBL" id="KOM32528.1"/>
    </source>
</evidence>
<evidence type="ECO:0000259" key="3">
    <source>
        <dbReference type="PROSITE" id="PS50842"/>
    </source>
</evidence>
<dbReference type="OrthoDB" id="5823761at2759"/>
<evidence type="ECO:0000259" key="4">
    <source>
        <dbReference type="PROSITE" id="PS50843"/>
    </source>
</evidence>
<dbReference type="GO" id="GO:0005576">
    <property type="term" value="C:extracellular region"/>
    <property type="evidence" value="ECO:0007669"/>
    <property type="project" value="InterPro"/>
</dbReference>
<dbReference type="InterPro" id="IPR007112">
    <property type="entry name" value="Expansin/allergen_DPBB_dom"/>
</dbReference>
<feature type="chain" id="PRO_5035993456" evidence="2">
    <location>
        <begin position="25"/>
        <end position="248"/>
    </location>
</feature>
<name>A0A0L9TPN3_PHAAN</name>